<dbReference type="GO" id="GO:0045893">
    <property type="term" value="P:positive regulation of DNA-templated transcription"/>
    <property type="evidence" value="ECO:0000318"/>
    <property type="project" value="GO_Central"/>
</dbReference>
<evidence type="ECO:0000256" key="1">
    <source>
        <dbReference type="SAM" id="MobiDB-lite"/>
    </source>
</evidence>
<protein>
    <submittedName>
        <fullName evidence="3">WBP2 N-terminal like</fullName>
    </submittedName>
</protein>
<dbReference type="GO" id="GO:0003713">
    <property type="term" value="F:transcription coactivator activity"/>
    <property type="evidence" value="ECO:0000318"/>
    <property type="project" value="GO_Central"/>
</dbReference>
<dbReference type="STRING" id="13616.ENSMODP00000049157"/>
<name>A0A5F8GNW2_MONDO</name>
<proteinExistence type="predicted"/>
<sequence length="302" mass="31896">MHYEDVELSFSNMSETPSLLKGSRKGSLYLTQYRVIFVAARNVKDALVSFMMPFNLMRDYSVEQPTFGANYLKGTISAASDGTPCPRLPWLPPPPPPGGLLKVFLGLPEVPLPLPGQPVPYELPGSRSSPSPLPRACALSSLGGWGGQATFKLIFRSGGAIEFGRLMMDCASNAAKGLPPPVTVFGFGPQSSLLVALDNRSMPSGHTQFIYVLPNNTSYMPPPSGYQVSPASASGYGPPPPGYGPPPPGYGPPPPGYGPFPLGYGPPPPAYGPPPPGYGPPLLDTEPQHFPMQGPLALLARP</sequence>
<feature type="domain" description="GRAM" evidence="2">
    <location>
        <begin position="22"/>
        <end position="80"/>
    </location>
</feature>
<dbReference type="PANTHER" id="PTHR31606:SF2">
    <property type="entry name" value="POSTACROSOMAL SHEATH WW DOMAIN-BINDING PROTEIN"/>
    <property type="match status" value="1"/>
</dbReference>
<dbReference type="SUPFAM" id="SSF50729">
    <property type="entry name" value="PH domain-like"/>
    <property type="match status" value="1"/>
</dbReference>
<evidence type="ECO:0000259" key="2">
    <source>
        <dbReference type="Pfam" id="PF02893"/>
    </source>
</evidence>
<dbReference type="CDD" id="cd13214">
    <property type="entry name" value="PH-GRAM_WBP2"/>
    <property type="match status" value="1"/>
</dbReference>
<accession>A0A5F8GNW2</accession>
<dbReference type="GeneTree" id="ENSGT00530000063718"/>
<evidence type="ECO:0000313" key="4">
    <source>
        <dbReference type="Proteomes" id="UP000002280"/>
    </source>
</evidence>
<keyword evidence="4" id="KW-1185">Reference proteome</keyword>
<feature type="compositionally biased region" description="Pro residues" evidence="1">
    <location>
        <begin position="237"/>
        <end position="279"/>
    </location>
</feature>
<dbReference type="OMA" id="PLGTDYW"/>
<dbReference type="Bgee" id="ENSMODG00000007056">
    <property type="expression patterns" value="Expressed in spermatid and 17 other cell types or tissues"/>
</dbReference>
<dbReference type="Ensembl" id="ENSMODT00000076374.1">
    <property type="protein sequence ID" value="ENSMODP00000049157.1"/>
    <property type="gene ID" value="ENSMODG00000007056.4"/>
</dbReference>
<dbReference type="InParanoid" id="A0A5F8GNW2"/>
<dbReference type="AlphaFoldDB" id="A0A5F8GNW2"/>
<dbReference type="GO" id="GO:0031490">
    <property type="term" value="F:chromatin DNA binding"/>
    <property type="evidence" value="ECO:0000318"/>
    <property type="project" value="GO_Central"/>
</dbReference>
<evidence type="ECO:0000313" key="3">
    <source>
        <dbReference type="Ensembl" id="ENSMODP00000049157.1"/>
    </source>
</evidence>
<reference evidence="3" key="3">
    <citation type="submission" date="2025-09" db="UniProtKB">
        <authorList>
            <consortium name="Ensembl"/>
        </authorList>
    </citation>
    <scope>IDENTIFICATION</scope>
</reference>
<feature type="region of interest" description="Disordered" evidence="1">
    <location>
        <begin position="223"/>
        <end position="302"/>
    </location>
</feature>
<reference evidence="3" key="2">
    <citation type="submission" date="2025-08" db="UniProtKB">
        <authorList>
            <consortium name="Ensembl"/>
        </authorList>
    </citation>
    <scope>IDENTIFICATION</scope>
</reference>
<dbReference type="Proteomes" id="UP000002280">
    <property type="component" value="Chromosome 8"/>
</dbReference>
<dbReference type="PANTHER" id="PTHR31606">
    <property type="entry name" value="WW DOMAIN BINDING PROTEIN 2, ISOFORM E"/>
    <property type="match status" value="1"/>
</dbReference>
<dbReference type="GO" id="GO:0005634">
    <property type="term" value="C:nucleus"/>
    <property type="evidence" value="ECO:0000318"/>
    <property type="project" value="GO_Central"/>
</dbReference>
<dbReference type="InterPro" id="IPR044852">
    <property type="entry name" value="WBP2-like"/>
</dbReference>
<dbReference type="InterPro" id="IPR004182">
    <property type="entry name" value="GRAM"/>
</dbReference>
<reference evidence="3 4" key="1">
    <citation type="journal article" date="2007" name="Nature">
        <title>Genome of the marsupial Monodelphis domestica reveals innovation in non-coding sequences.</title>
        <authorList>
            <person name="Mikkelsen T.S."/>
            <person name="Wakefield M.J."/>
            <person name="Aken B."/>
            <person name="Amemiya C.T."/>
            <person name="Chang J.L."/>
            <person name="Duke S."/>
            <person name="Garber M."/>
            <person name="Gentles A.J."/>
            <person name="Goodstadt L."/>
            <person name="Heger A."/>
            <person name="Jurka J."/>
            <person name="Kamal M."/>
            <person name="Mauceli E."/>
            <person name="Searle S.M."/>
            <person name="Sharpe T."/>
            <person name="Baker M.L."/>
            <person name="Batzer M.A."/>
            <person name="Benos P.V."/>
            <person name="Belov K."/>
            <person name="Clamp M."/>
            <person name="Cook A."/>
            <person name="Cuff J."/>
            <person name="Das R."/>
            <person name="Davidow L."/>
            <person name="Deakin J.E."/>
            <person name="Fazzari M.J."/>
            <person name="Glass J.L."/>
            <person name="Grabherr M."/>
            <person name="Greally J.M."/>
            <person name="Gu W."/>
            <person name="Hore T.A."/>
            <person name="Huttley G.A."/>
            <person name="Kleber M."/>
            <person name="Jirtle R.L."/>
            <person name="Koina E."/>
            <person name="Lee J.T."/>
            <person name="Mahony S."/>
            <person name="Marra M.A."/>
            <person name="Miller R.D."/>
            <person name="Nicholls R.D."/>
            <person name="Oda M."/>
            <person name="Papenfuss A.T."/>
            <person name="Parra Z.E."/>
            <person name="Pollock D.D."/>
            <person name="Ray D.A."/>
            <person name="Schein J.E."/>
            <person name="Speed T.P."/>
            <person name="Thompson K."/>
            <person name="VandeBerg J.L."/>
            <person name="Wade C.M."/>
            <person name="Walker J.A."/>
            <person name="Waters P.D."/>
            <person name="Webber C."/>
            <person name="Weidman J.R."/>
            <person name="Xie X."/>
            <person name="Zody M.C."/>
            <person name="Baldwin J."/>
            <person name="Abdouelleil A."/>
            <person name="Abdulkadir J."/>
            <person name="Abebe A."/>
            <person name="Abera B."/>
            <person name="Abreu J."/>
            <person name="Acer S.C."/>
            <person name="Aftuck L."/>
            <person name="Alexander A."/>
            <person name="An P."/>
            <person name="Anderson E."/>
            <person name="Anderson S."/>
            <person name="Arachi H."/>
            <person name="Azer M."/>
            <person name="Bachantsang P."/>
            <person name="Barry A."/>
            <person name="Bayul T."/>
            <person name="Berlin A."/>
            <person name="Bessette D."/>
            <person name="Bloom T."/>
            <person name="Bloom T."/>
            <person name="Boguslavskiy L."/>
            <person name="Bonnet C."/>
            <person name="Boukhgalter B."/>
            <person name="Bourzgui I."/>
            <person name="Brown A."/>
            <person name="Cahill P."/>
            <person name="Channer S."/>
            <person name="Cheshatsang Y."/>
            <person name="Chuda L."/>
            <person name="Citroen M."/>
            <person name="Collymore A."/>
            <person name="Cooke P."/>
            <person name="Costello M."/>
            <person name="D'Aco K."/>
            <person name="Daza R."/>
            <person name="De Haan G."/>
            <person name="DeGray S."/>
            <person name="DeMaso C."/>
            <person name="Dhargay N."/>
            <person name="Dooley K."/>
            <person name="Dooley E."/>
            <person name="Doricent M."/>
            <person name="Dorje P."/>
            <person name="Dorjee K."/>
            <person name="Dupes A."/>
            <person name="Elong R."/>
            <person name="Falk J."/>
            <person name="Farina A."/>
            <person name="Faro S."/>
            <person name="Ferguson D."/>
            <person name="Fisher S."/>
            <person name="Foley C.D."/>
            <person name="Franke A."/>
            <person name="Friedrich D."/>
            <person name="Gadbois L."/>
            <person name="Gearin G."/>
            <person name="Gearin C.R."/>
            <person name="Giannoukos G."/>
            <person name="Goode T."/>
            <person name="Graham J."/>
            <person name="Grandbois E."/>
            <person name="Grewal S."/>
            <person name="Gyaltsen K."/>
            <person name="Hafez N."/>
            <person name="Hagos B."/>
            <person name="Hall J."/>
            <person name="Henson C."/>
            <person name="Hollinger A."/>
            <person name="Honan T."/>
            <person name="Huard M.D."/>
            <person name="Hughes L."/>
            <person name="Hurhula B."/>
            <person name="Husby M.E."/>
            <person name="Kamat A."/>
            <person name="Kanga B."/>
            <person name="Kashin S."/>
            <person name="Khazanovich D."/>
            <person name="Kisner P."/>
            <person name="Lance K."/>
            <person name="Lara M."/>
            <person name="Lee W."/>
            <person name="Lennon N."/>
            <person name="Letendre F."/>
            <person name="LeVine R."/>
            <person name="Lipovsky A."/>
            <person name="Liu X."/>
            <person name="Liu J."/>
            <person name="Liu S."/>
            <person name="Lokyitsang T."/>
            <person name="Lokyitsang Y."/>
            <person name="Lubonja R."/>
            <person name="Lui A."/>
            <person name="MacDonald P."/>
            <person name="Magnisalis V."/>
            <person name="Maru K."/>
            <person name="Matthews C."/>
            <person name="McCusker W."/>
            <person name="McDonough S."/>
            <person name="Mehta T."/>
            <person name="Meldrim J."/>
            <person name="Meneus L."/>
            <person name="Mihai O."/>
            <person name="Mihalev A."/>
            <person name="Mihova T."/>
            <person name="Mittelman R."/>
            <person name="Mlenga V."/>
            <person name="Montmayeur A."/>
            <person name="Mulrain L."/>
            <person name="Navidi A."/>
            <person name="Naylor J."/>
            <person name="Negash T."/>
            <person name="Nguyen T."/>
            <person name="Nguyen N."/>
            <person name="Nicol R."/>
            <person name="Norbu C."/>
            <person name="Norbu N."/>
            <person name="Novod N."/>
            <person name="O'Neill B."/>
            <person name="Osman S."/>
            <person name="Markiewicz E."/>
            <person name="Oyono O.L."/>
            <person name="Patti C."/>
            <person name="Phunkhang P."/>
            <person name="Pierre F."/>
            <person name="Priest M."/>
            <person name="Raghuraman S."/>
            <person name="Rege F."/>
            <person name="Reyes R."/>
            <person name="Rise C."/>
            <person name="Rogov P."/>
            <person name="Ross K."/>
            <person name="Ryan E."/>
            <person name="Settipalli S."/>
            <person name="Shea T."/>
            <person name="Sherpa N."/>
            <person name="Shi L."/>
            <person name="Shih D."/>
            <person name="Sparrow T."/>
            <person name="Spaulding J."/>
            <person name="Stalker J."/>
            <person name="Stange-Thomann N."/>
            <person name="Stavropoulos S."/>
            <person name="Stone C."/>
            <person name="Strader C."/>
            <person name="Tesfaye S."/>
            <person name="Thomson T."/>
            <person name="Thoulutsang Y."/>
            <person name="Thoulutsang D."/>
            <person name="Topham K."/>
            <person name="Topping I."/>
            <person name="Tsamla T."/>
            <person name="Vassiliev H."/>
            <person name="Vo A."/>
            <person name="Wangchuk T."/>
            <person name="Wangdi T."/>
            <person name="Weiand M."/>
            <person name="Wilkinson J."/>
            <person name="Wilson A."/>
            <person name="Yadav S."/>
            <person name="Young G."/>
            <person name="Yu Q."/>
            <person name="Zembek L."/>
            <person name="Zhong D."/>
            <person name="Zimmer A."/>
            <person name="Zwirko Z."/>
            <person name="Jaffe D.B."/>
            <person name="Alvarez P."/>
            <person name="Brockman W."/>
            <person name="Butler J."/>
            <person name="Chin C."/>
            <person name="Gnerre S."/>
            <person name="MacCallum I."/>
            <person name="Graves J.A."/>
            <person name="Ponting C.P."/>
            <person name="Breen M."/>
            <person name="Samollow P.B."/>
            <person name="Lander E.S."/>
            <person name="Lindblad-Toh K."/>
        </authorList>
    </citation>
    <scope>NUCLEOTIDE SEQUENCE [LARGE SCALE GENOMIC DNA]</scope>
</reference>
<dbReference type="Pfam" id="PF02893">
    <property type="entry name" value="GRAM"/>
    <property type="match status" value="1"/>
</dbReference>
<organism evidence="3 4">
    <name type="scientific">Monodelphis domestica</name>
    <name type="common">Gray short-tailed opossum</name>
    <dbReference type="NCBI Taxonomy" id="13616"/>
    <lineage>
        <taxon>Eukaryota</taxon>
        <taxon>Metazoa</taxon>
        <taxon>Chordata</taxon>
        <taxon>Craniata</taxon>
        <taxon>Vertebrata</taxon>
        <taxon>Euteleostomi</taxon>
        <taxon>Mammalia</taxon>
        <taxon>Metatheria</taxon>
        <taxon>Didelphimorphia</taxon>
        <taxon>Didelphidae</taxon>
        <taxon>Monodelphis</taxon>
    </lineage>
</organism>